<dbReference type="InterPro" id="IPR036116">
    <property type="entry name" value="FN3_sf"/>
</dbReference>
<sequence length="1066" mass="117310">MKKLALVCLAWFIALSGVITIGGHSVSANVNSMASSTADEFSWDNATVYFVMTDRFVDGDPSNNHSYGRELDQNGNPYPDYKSKVGTFHGGDLKGLTQKINEGYFNDLGVNAIWITAPYEQIHGWVGGESFRHYAYHGYYALDFTEVDRNMGTEEDFRTFVDTAHSNGIRVVMDIVLNHAGYETMKDMSEFNFGQLQNGWQNYYYNQPESAAHYNTYANYLETTDAGRWLNWWGADWIRVDKPGYSACGSSDQLMCLSGLPDFKTESTNSVGLPPLLLNKWSDAKRVQEQAELDAFFNRSGKPRTVANYLTKWLTDWVREYGVDGFRVDTAKHVDLSIWKGLKEEAVLALREWKSANPDKKLDDLDFWMTGEVWGHGVGRSNYFDNGFDSVINFSFQGSAGNLQALPSIHAEYASKINSDSSFNVLSYISSHDTSLFNRSNLINGGTSLLLLPGAVQIYYGDESARQPMAAPWDQPTRSDMNWNSIDQEVLSHWQRLGQFRNQHIAIGAGEHQQLQAAPYTFSRTYNKEGIQDKVVVVIGASGTTAVNVSSVYPDGTLVRDYYAGDEGIVQNGRVNVNAHPNGVILLEEVPTPEVKVSASPAGGGFSSDTLELTLNVQNADTGRYTVDGSDPAVAGITYTNGQKLTIGHGMEIGESVTLKLYGSNELGIDTRQYTYVKTERSVLTVHFKKPEAWGAPQLYYYETSPKLTEPTWATAPSMVSQGNGWYSYTIEDAERARVIFKDSNGNQLPAAQQAGLLVSEESWYDNGWVTDPTDHLAPTIPTNVRAITASSSTIQIAWDASQDNVAVAGYEVYREGSMIGKTSALFYSDSGLQPDTSYHYTVKAYDSAGNKSLESEPLKVSTTERSASNTATIYYKHGFNAPYFHYAPSGGSWTAVPGVAMTVSAEYPGYSVITVDLGTATSMQAVFNNGSGTWDNNGGRNYLFPAGISTFNNGVITSGEPTAVQEGLTIHLTVPGNTPANEPIYIASNISGWNPGDTSNQLTRNADGTYSITLPVESGTQLQFKFTRGTWSSVEVNAAGADISNRTYTMNGSSLYLTVQRWKDR</sequence>
<feature type="domain" description="CBM20" evidence="3">
    <location>
        <begin position="961"/>
        <end position="1065"/>
    </location>
</feature>
<dbReference type="InterPro" id="IPR017853">
    <property type="entry name" value="GH"/>
</dbReference>
<proteinExistence type="predicted"/>
<evidence type="ECO:0000259" key="2">
    <source>
        <dbReference type="PROSITE" id="PS50853"/>
    </source>
</evidence>
<dbReference type="InterPro" id="IPR031965">
    <property type="entry name" value="CBM26"/>
</dbReference>
<keyword evidence="5" id="KW-1185">Reference proteome</keyword>
<dbReference type="Pfam" id="PF03423">
    <property type="entry name" value="CBM_25"/>
    <property type="match status" value="1"/>
</dbReference>
<dbReference type="Proteomes" id="UP001596233">
    <property type="component" value="Unassembled WGS sequence"/>
</dbReference>
<dbReference type="Pfam" id="PF16738">
    <property type="entry name" value="CBM26"/>
    <property type="match status" value="1"/>
</dbReference>
<evidence type="ECO:0000256" key="1">
    <source>
        <dbReference type="ARBA" id="ARBA00022837"/>
    </source>
</evidence>
<organism evidence="4 5">
    <name type="scientific">Paenibacillus septentrionalis</name>
    <dbReference type="NCBI Taxonomy" id="429342"/>
    <lineage>
        <taxon>Bacteria</taxon>
        <taxon>Bacillati</taxon>
        <taxon>Bacillota</taxon>
        <taxon>Bacilli</taxon>
        <taxon>Bacillales</taxon>
        <taxon>Paenibacillaceae</taxon>
        <taxon>Paenibacillus</taxon>
    </lineage>
</organism>
<dbReference type="PANTHER" id="PTHR10357">
    <property type="entry name" value="ALPHA-AMYLASE FAMILY MEMBER"/>
    <property type="match status" value="1"/>
</dbReference>
<dbReference type="InterPro" id="IPR013784">
    <property type="entry name" value="Carb-bd-like_fold"/>
</dbReference>
<dbReference type="Pfam" id="PF00041">
    <property type="entry name" value="fn3"/>
    <property type="match status" value="1"/>
</dbReference>
<accession>A0ABW1V675</accession>
<dbReference type="InterPro" id="IPR002044">
    <property type="entry name" value="CBM20"/>
</dbReference>
<dbReference type="PANTHER" id="PTHR10357:SF209">
    <property type="entry name" value="PERIPLASMIC ALPHA-AMYLASE"/>
    <property type="match status" value="1"/>
</dbReference>
<dbReference type="InterPro" id="IPR005085">
    <property type="entry name" value="CBM25"/>
</dbReference>
<evidence type="ECO:0000313" key="5">
    <source>
        <dbReference type="Proteomes" id="UP001596233"/>
    </source>
</evidence>
<dbReference type="SUPFAM" id="SSF49265">
    <property type="entry name" value="Fibronectin type III"/>
    <property type="match status" value="1"/>
</dbReference>
<dbReference type="Pfam" id="PF00128">
    <property type="entry name" value="Alpha-amylase"/>
    <property type="match status" value="2"/>
</dbReference>
<dbReference type="InterPro" id="IPR006047">
    <property type="entry name" value="GH13_cat_dom"/>
</dbReference>
<evidence type="ECO:0000259" key="3">
    <source>
        <dbReference type="PROSITE" id="PS51166"/>
    </source>
</evidence>
<dbReference type="InterPro" id="IPR013783">
    <property type="entry name" value="Ig-like_fold"/>
</dbReference>
<dbReference type="RefSeq" id="WP_379233935.1">
    <property type="nucleotide sequence ID" value="NZ_JBHSTE010000003.1"/>
</dbReference>
<dbReference type="Gene3D" id="3.20.20.80">
    <property type="entry name" value="Glycosidases"/>
    <property type="match status" value="2"/>
</dbReference>
<dbReference type="SUPFAM" id="SSF51011">
    <property type="entry name" value="Glycosyl hydrolase domain"/>
    <property type="match status" value="1"/>
</dbReference>
<dbReference type="SUPFAM" id="SSF49452">
    <property type="entry name" value="Starch-binding domain-like"/>
    <property type="match status" value="1"/>
</dbReference>
<dbReference type="Gene3D" id="2.60.40.10">
    <property type="entry name" value="Immunoglobulins"/>
    <property type="match status" value="4"/>
</dbReference>
<feature type="domain" description="Fibronectin type-III" evidence="2">
    <location>
        <begin position="781"/>
        <end position="866"/>
    </location>
</feature>
<dbReference type="InterPro" id="IPR003961">
    <property type="entry name" value="FN3_dom"/>
</dbReference>
<keyword evidence="1" id="KW-0106">Calcium</keyword>
<name>A0ABW1V675_9BACL</name>
<dbReference type="PROSITE" id="PS51166">
    <property type="entry name" value="CBM20"/>
    <property type="match status" value="1"/>
</dbReference>
<dbReference type="SUPFAM" id="SSF51445">
    <property type="entry name" value="(Trans)glycosidases"/>
    <property type="match status" value="1"/>
</dbReference>
<dbReference type="PROSITE" id="PS50853">
    <property type="entry name" value="FN3"/>
    <property type="match status" value="1"/>
</dbReference>
<dbReference type="SMART" id="SM00642">
    <property type="entry name" value="Aamy"/>
    <property type="match status" value="1"/>
</dbReference>
<gene>
    <name evidence="4" type="ORF">ACFP56_10045</name>
</gene>
<reference evidence="5" key="1">
    <citation type="journal article" date="2019" name="Int. J. Syst. Evol. Microbiol.">
        <title>The Global Catalogue of Microorganisms (GCM) 10K type strain sequencing project: providing services to taxonomists for standard genome sequencing and annotation.</title>
        <authorList>
            <consortium name="The Broad Institute Genomics Platform"/>
            <consortium name="The Broad Institute Genome Sequencing Center for Infectious Disease"/>
            <person name="Wu L."/>
            <person name="Ma J."/>
        </authorList>
    </citation>
    <scope>NUCLEOTIDE SEQUENCE [LARGE SCALE GENOMIC DNA]</scope>
    <source>
        <strain evidence="5">PCU 280</strain>
    </source>
</reference>
<dbReference type="SMART" id="SM00060">
    <property type="entry name" value="FN3"/>
    <property type="match status" value="1"/>
</dbReference>
<dbReference type="CDD" id="cd00063">
    <property type="entry name" value="FN3"/>
    <property type="match status" value="1"/>
</dbReference>
<evidence type="ECO:0000313" key="4">
    <source>
        <dbReference type="EMBL" id="MFC6332964.1"/>
    </source>
</evidence>
<comment type="caution">
    <text evidence="4">The sequence shown here is derived from an EMBL/GenBank/DDBJ whole genome shotgun (WGS) entry which is preliminary data.</text>
</comment>
<dbReference type="SMART" id="SM01066">
    <property type="entry name" value="CBM_25"/>
    <property type="match status" value="1"/>
</dbReference>
<dbReference type="EMBL" id="JBHSTE010000003">
    <property type="protein sequence ID" value="MFC6332964.1"/>
    <property type="molecule type" value="Genomic_DNA"/>
</dbReference>
<protein>
    <submittedName>
        <fullName evidence="4">Carbohydrate binding domain-containing protein</fullName>
    </submittedName>
</protein>